<reference evidence="1" key="1">
    <citation type="submission" date="2024-02" db="EMBL/GenBank/DDBJ databases">
        <title>Metagenome Assembled Genome of Zalaria obscura JY119.</title>
        <authorList>
            <person name="Vighnesh L."/>
            <person name="Jagadeeshwari U."/>
            <person name="Venkata Ramana C."/>
            <person name="Sasikala C."/>
        </authorList>
    </citation>
    <scope>NUCLEOTIDE SEQUENCE</scope>
    <source>
        <strain evidence="1">JY119</strain>
    </source>
</reference>
<organism evidence="1 2">
    <name type="scientific">Zalaria obscura</name>
    <dbReference type="NCBI Taxonomy" id="2024903"/>
    <lineage>
        <taxon>Eukaryota</taxon>
        <taxon>Fungi</taxon>
        <taxon>Dikarya</taxon>
        <taxon>Ascomycota</taxon>
        <taxon>Pezizomycotina</taxon>
        <taxon>Dothideomycetes</taxon>
        <taxon>Dothideomycetidae</taxon>
        <taxon>Dothideales</taxon>
        <taxon>Zalariaceae</taxon>
        <taxon>Zalaria</taxon>
    </lineage>
</organism>
<evidence type="ECO:0000313" key="1">
    <source>
        <dbReference type="EMBL" id="KAK8216706.1"/>
    </source>
</evidence>
<gene>
    <name evidence="1" type="ORF">M8818_001669</name>
</gene>
<accession>A0ACC3SJ20</accession>
<dbReference type="Proteomes" id="UP001320706">
    <property type="component" value="Unassembled WGS sequence"/>
</dbReference>
<dbReference type="EMBL" id="JAMKPW020000007">
    <property type="protein sequence ID" value="KAK8216706.1"/>
    <property type="molecule type" value="Genomic_DNA"/>
</dbReference>
<comment type="caution">
    <text evidence="1">The sequence shown here is derived from an EMBL/GenBank/DDBJ whole genome shotgun (WGS) entry which is preliminary data.</text>
</comment>
<keyword evidence="2" id="KW-1185">Reference proteome</keyword>
<sequence length="226" mass="24987">MKTAAGAVGEGQSRRRQVSVFDVTAGTHVIPYIYIVDSPVNIATGRVGYESFLHAQDISSRYRDTKSNSRQAVPPEEVLFRRKGAPQRYEENDLYFINDHLPPDQRLPDEDLLRHLHTYASDFYHASTVTGGSKNWRSLDETALLALGILLEEELNDSLGTSGDLAFVEGEDQDAGVTGRTYWNGERWTKAVVARKPAVSGSNRTLTMESNVESVPTVTDAANNAK</sequence>
<name>A0ACC3SJ20_9PEZI</name>
<proteinExistence type="predicted"/>
<protein>
    <submittedName>
        <fullName evidence="1">Uncharacterized protein</fullName>
    </submittedName>
</protein>
<evidence type="ECO:0000313" key="2">
    <source>
        <dbReference type="Proteomes" id="UP001320706"/>
    </source>
</evidence>